<dbReference type="Pfam" id="PF07394">
    <property type="entry name" value="DUF1501"/>
    <property type="match status" value="1"/>
</dbReference>
<reference evidence="1 2" key="1">
    <citation type="submission" date="2016-10" db="EMBL/GenBank/DDBJ databases">
        <authorList>
            <person name="de Groot N.N."/>
        </authorList>
    </citation>
    <scope>NUCLEOTIDE SEQUENCE [LARGE SCALE GENOMIC DNA]</scope>
    <source>
        <strain evidence="1 2">RK1</strain>
    </source>
</reference>
<protein>
    <recommendedName>
        <fullName evidence="3">Tat (Twin-arginine translocation) pathway signal sequence</fullName>
    </recommendedName>
</protein>
<accession>A0A1I3IZF4</accession>
<dbReference type="OrthoDB" id="9783759at2"/>
<dbReference type="AlphaFoldDB" id="A0A1I3IZF4"/>
<dbReference type="InterPro" id="IPR017850">
    <property type="entry name" value="Alkaline_phosphatase_core_sf"/>
</dbReference>
<dbReference type="InterPro" id="IPR006311">
    <property type="entry name" value="TAT_signal"/>
</dbReference>
<name>A0A1I3IZF4_9SPHI</name>
<gene>
    <name evidence="1" type="ORF">SAMN05444682_104269</name>
</gene>
<dbReference type="Gene3D" id="3.40.720.10">
    <property type="entry name" value="Alkaline Phosphatase, subunit A"/>
    <property type="match status" value="1"/>
</dbReference>
<keyword evidence="2" id="KW-1185">Reference proteome</keyword>
<evidence type="ECO:0000313" key="2">
    <source>
        <dbReference type="Proteomes" id="UP000198670"/>
    </source>
</evidence>
<dbReference type="SUPFAM" id="SSF53649">
    <property type="entry name" value="Alkaline phosphatase-like"/>
    <property type="match status" value="1"/>
</dbReference>
<dbReference type="Proteomes" id="UP000198670">
    <property type="component" value="Unassembled WGS sequence"/>
</dbReference>
<dbReference type="EMBL" id="FOQO01000004">
    <property type="protein sequence ID" value="SFI53359.1"/>
    <property type="molecule type" value="Genomic_DNA"/>
</dbReference>
<evidence type="ECO:0000313" key="1">
    <source>
        <dbReference type="EMBL" id="SFI53359.1"/>
    </source>
</evidence>
<sequence length="505" mass="56515">MSHHHDNENNFRLHTPAFDSLNKRLDRRNFLTKTSLGIGALALGSLLGKNGASGKIASSATASNAAIDDVISALPHFAPKAKRVIYLFMSGGPSQIETFDYKPALVERYGQDLPGSVRQGQRLTAMSANQSKFPMVPSRYKFNQHGKNGTWVSELLPHTAKVIDELCIIKSLHTEHINHDPAITFFQTGNQLPGRPSIGSWLSYGLGTDNQNLPSFIVLVSKNAPKDQPLYTRLWGNGFLPSEYQGVEFRAGKDPVLYLNNPDGYDGTDRDEMLDYLTRLNKLQNSAYGDPEVDARIAQYEMAYRMQTSVPDVMSVVDEPDEVFDLYGPDSRDPGTYAANCLLARKLLEKDVKFVQLYHQGWDHHGGLPAGMENQCRQTDQSTAALITDLKRRGLLEDTLVIWGGEFGRTVYSQGQLTPTNYGRDHHPRCFTMWMAGAGVKAGFSYGETDEFSYNIVKDPVHVHDFQATLLHLMGVDHERLTYKFQGRRFRLTDTHGNVVKDILT</sequence>
<proteinExistence type="predicted"/>
<dbReference type="RefSeq" id="WP_090626520.1">
    <property type="nucleotide sequence ID" value="NZ_FOQO01000004.1"/>
</dbReference>
<dbReference type="STRING" id="1477437.SAMN05444682_104269"/>
<organism evidence="1 2">
    <name type="scientific">Parapedobacter indicus</name>
    <dbReference type="NCBI Taxonomy" id="1477437"/>
    <lineage>
        <taxon>Bacteria</taxon>
        <taxon>Pseudomonadati</taxon>
        <taxon>Bacteroidota</taxon>
        <taxon>Sphingobacteriia</taxon>
        <taxon>Sphingobacteriales</taxon>
        <taxon>Sphingobacteriaceae</taxon>
        <taxon>Parapedobacter</taxon>
    </lineage>
</organism>
<dbReference type="InterPro" id="IPR010869">
    <property type="entry name" value="DUF1501"/>
</dbReference>
<evidence type="ECO:0008006" key="3">
    <source>
        <dbReference type="Google" id="ProtNLM"/>
    </source>
</evidence>
<dbReference type="PANTHER" id="PTHR43737:SF1">
    <property type="entry name" value="DUF1501 DOMAIN-CONTAINING PROTEIN"/>
    <property type="match status" value="1"/>
</dbReference>
<dbReference type="PANTHER" id="PTHR43737">
    <property type="entry name" value="BLL7424 PROTEIN"/>
    <property type="match status" value="1"/>
</dbReference>
<dbReference type="PROSITE" id="PS51318">
    <property type="entry name" value="TAT"/>
    <property type="match status" value="1"/>
</dbReference>